<feature type="compositionally biased region" description="Basic and acidic residues" evidence="1">
    <location>
        <begin position="99"/>
        <end position="117"/>
    </location>
</feature>
<feature type="domain" description="DUF6532" evidence="2">
    <location>
        <begin position="462"/>
        <end position="674"/>
    </location>
</feature>
<protein>
    <recommendedName>
        <fullName evidence="2">DUF6532 domain-containing protein</fullName>
    </recommendedName>
</protein>
<feature type="compositionally biased region" description="Polar residues" evidence="1">
    <location>
        <begin position="393"/>
        <end position="402"/>
    </location>
</feature>
<feature type="region of interest" description="Disordered" evidence="1">
    <location>
        <begin position="99"/>
        <end position="118"/>
    </location>
</feature>
<gene>
    <name evidence="3" type="ORF">NEOLEDRAFT_1125670</name>
</gene>
<proteinExistence type="predicted"/>
<evidence type="ECO:0000313" key="4">
    <source>
        <dbReference type="Proteomes" id="UP000076761"/>
    </source>
</evidence>
<name>A0A165MCT8_9AGAM</name>
<dbReference type="OrthoDB" id="3214739at2759"/>
<feature type="compositionally biased region" description="Basic and acidic residues" evidence="1">
    <location>
        <begin position="331"/>
        <end position="346"/>
    </location>
</feature>
<dbReference type="Proteomes" id="UP000076761">
    <property type="component" value="Unassembled WGS sequence"/>
</dbReference>
<dbReference type="InterPro" id="IPR045341">
    <property type="entry name" value="DUF6532"/>
</dbReference>
<evidence type="ECO:0000256" key="1">
    <source>
        <dbReference type="SAM" id="MobiDB-lite"/>
    </source>
</evidence>
<evidence type="ECO:0000259" key="2">
    <source>
        <dbReference type="Pfam" id="PF20149"/>
    </source>
</evidence>
<accession>A0A165MCT8</accession>
<feature type="region of interest" description="Disordered" evidence="1">
    <location>
        <begin position="326"/>
        <end position="375"/>
    </location>
</feature>
<dbReference type="AlphaFoldDB" id="A0A165MCT8"/>
<feature type="region of interest" description="Disordered" evidence="1">
    <location>
        <begin position="271"/>
        <end position="299"/>
    </location>
</feature>
<feature type="compositionally biased region" description="Basic and acidic residues" evidence="1">
    <location>
        <begin position="146"/>
        <end position="157"/>
    </location>
</feature>
<feature type="compositionally biased region" description="Basic and acidic residues" evidence="1">
    <location>
        <begin position="414"/>
        <end position="426"/>
    </location>
</feature>
<feature type="region of interest" description="Disordered" evidence="1">
    <location>
        <begin position="387"/>
        <end position="426"/>
    </location>
</feature>
<sequence length="720" mass="79169">MRQQEVSESGISGATQTGDVGWLPVDVQFFATSDSEHHCPALRHPLPFLLLNSAQLFSSLCGFLIAMSSRGRSQQEDPPETLTPAQKSALTRLKNRLAQEAKDKAELKKPKVPRDAKVQAVAKAVWNTGGQGRKRAGSATMPTEANEAKKTKKDRETQGASNKVTKEPRERHKYPAPQLGSDVEEERVSTAAMVYRDAHDSESSEDDDAATDDEERADREAQDLESDNEYLTNLAPVSLANALDAENPVWQDDAAEPEFDPVLHAPVKYRRKYRSASASSFNSSNVSVPEDDRQSDDEQILVVQKARGHSSKPKTTTRSAARLFDNDDEVIDGREGTRSEHGKDEASNVLPQCRGPVKSKSKRQLAHEAEAPTWHDTNLSESSVKGRIMPQGTRRNTSSQTHPLKPKRAAAPIVDDRSKSGEDSEHDTDVLQYDMTVLVYNARGKLNLTTQTEEIQAVIRRAIDISLIEILTVNSYPDVTMRTKLVRDACVNAAVKLGDHYKPILIKLLDEKQKEFVKALSNIPDARISLARGEVRDAALGQVVGHYGLIQGCGKHVAELLKEQRYIFSVNPHSGTVNAKEPYRHPAVLAVVRQAYFQSKMAKFVATILSLSAFSSSLKDRDEPELPAAMVALASTAIHAAISEWSSGTVLALDFSGNGFASVYNSHIVNLNHIRTTRPNMYHDMMSWLLREACGRSNPGLSAEDAEPGAISLMDLSGLD</sequence>
<feature type="compositionally biased region" description="Acidic residues" evidence="1">
    <location>
        <begin position="203"/>
        <end position="215"/>
    </location>
</feature>
<dbReference type="EMBL" id="KV425702">
    <property type="protein sequence ID" value="KZT18175.1"/>
    <property type="molecule type" value="Genomic_DNA"/>
</dbReference>
<dbReference type="Pfam" id="PF20149">
    <property type="entry name" value="DUF6532"/>
    <property type="match status" value="1"/>
</dbReference>
<feature type="region of interest" description="Disordered" evidence="1">
    <location>
        <begin position="124"/>
        <end position="233"/>
    </location>
</feature>
<evidence type="ECO:0000313" key="3">
    <source>
        <dbReference type="EMBL" id="KZT18175.1"/>
    </source>
</evidence>
<reference evidence="3 4" key="1">
    <citation type="journal article" date="2016" name="Mol. Biol. Evol.">
        <title>Comparative Genomics of Early-Diverging Mushroom-Forming Fungi Provides Insights into the Origins of Lignocellulose Decay Capabilities.</title>
        <authorList>
            <person name="Nagy L.G."/>
            <person name="Riley R."/>
            <person name="Tritt A."/>
            <person name="Adam C."/>
            <person name="Daum C."/>
            <person name="Floudas D."/>
            <person name="Sun H."/>
            <person name="Yadav J.S."/>
            <person name="Pangilinan J."/>
            <person name="Larsson K.H."/>
            <person name="Matsuura K."/>
            <person name="Barry K."/>
            <person name="Labutti K."/>
            <person name="Kuo R."/>
            <person name="Ohm R.A."/>
            <person name="Bhattacharya S.S."/>
            <person name="Shirouzu T."/>
            <person name="Yoshinaga Y."/>
            <person name="Martin F.M."/>
            <person name="Grigoriev I.V."/>
            <person name="Hibbett D.S."/>
        </authorList>
    </citation>
    <scope>NUCLEOTIDE SEQUENCE [LARGE SCALE GENOMIC DNA]</scope>
    <source>
        <strain evidence="3 4">HHB14362 ss-1</strain>
    </source>
</reference>
<dbReference type="STRING" id="1314782.A0A165MCT8"/>
<keyword evidence="4" id="KW-1185">Reference proteome</keyword>
<feature type="compositionally biased region" description="Low complexity" evidence="1">
    <location>
        <begin position="275"/>
        <end position="288"/>
    </location>
</feature>
<dbReference type="InParanoid" id="A0A165MCT8"/>
<organism evidence="3 4">
    <name type="scientific">Neolentinus lepideus HHB14362 ss-1</name>
    <dbReference type="NCBI Taxonomy" id="1314782"/>
    <lineage>
        <taxon>Eukaryota</taxon>
        <taxon>Fungi</taxon>
        <taxon>Dikarya</taxon>
        <taxon>Basidiomycota</taxon>
        <taxon>Agaricomycotina</taxon>
        <taxon>Agaricomycetes</taxon>
        <taxon>Gloeophyllales</taxon>
        <taxon>Gloeophyllaceae</taxon>
        <taxon>Neolentinus</taxon>
    </lineage>
</organism>